<comment type="similarity">
    <text evidence="9">Belongs to the 'phage' integrase family. XerC subfamily.</text>
</comment>
<dbReference type="SUPFAM" id="SSF56349">
    <property type="entry name" value="DNA breaking-rejoining enzymes"/>
    <property type="match status" value="1"/>
</dbReference>
<evidence type="ECO:0000313" key="14">
    <source>
        <dbReference type="Proteomes" id="UP000229095"/>
    </source>
</evidence>
<dbReference type="InterPro" id="IPR002104">
    <property type="entry name" value="Integrase_catalytic"/>
</dbReference>
<feature type="domain" description="Core-binding (CB)" evidence="12">
    <location>
        <begin position="1"/>
        <end position="86"/>
    </location>
</feature>
<dbReference type="NCBIfam" id="NF001399">
    <property type="entry name" value="PRK00283.1"/>
    <property type="match status" value="1"/>
</dbReference>
<evidence type="ECO:0000256" key="1">
    <source>
        <dbReference type="ARBA" id="ARBA00004496"/>
    </source>
</evidence>
<dbReference type="PANTHER" id="PTHR30349:SF77">
    <property type="entry name" value="TYROSINE RECOMBINASE XERC"/>
    <property type="match status" value="1"/>
</dbReference>
<feature type="region of interest" description="Disordered" evidence="10">
    <location>
        <begin position="122"/>
        <end position="151"/>
    </location>
</feature>
<dbReference type="GO" id="GO:0005737">
    <property type="term" value="C:cytoplasm"/>
    <property type="evidence" value="ECO:0007669"/>
    <property type="project" value="UniProtKB-SubCell"/>
</dbReference>
<organism evidence="13 14">
    <name type="scientific">Bifidobacterium primatium</name>
    <dbReference type="NCBI Taxonomy" id="2045438"/>
    <lineage>
        <taxon>Bacteria</taxon>
        <taxon>Bacillati</taxon>
        <taxon>Actinomycetota</taxon>
        <taxon>Actinomycetes</taxon>
        <taxon>Bifidobacteriales</taxon>
        <taxon>Bifidobacteriaceae</taxon>
        <taxon>Bifidobacterium</taxon>
    </lineage>
</organism>
<evidence type="ECO:0000259" key="12">
    <source>
        <dbReference type="PROSITE" id="PS51900"/>
    </source>
</evidence>
<keyword evidence="6 9" id="KW-0238">DNA-binding</keyword>
<dbReference type="Proteomes" id="UP000229095">
    <property type="component" value="Unassembled WGS sequence"/>
</dbReference>
<comment type="subcellular location">
    <subcellularLocation>
        <location evidence="1 9">Cytoplasm</location>
    </subcellularLocation>
</comment>
<keyword evidence="2 9" id="KW-0963">Cytoplasm</keyword>
<keyword evidence="4 9" id="KW-0159">Chromosome partition</keyword>
<dbReference type="GO" id="GO:0006313">
    <property type="term" value="P:DNA transposition"/>
    <property type="evidence" value="ECO:0007669"/>
    <property type="project" value="UniProtKB-UniRule"/>
</dbReference>
<feature type="compositionally biased region" description="Basic and acidic residues" evidence="10">
    <location>
        <begin position="142"/>
        <end position="151"/>
    </location>
</feature>
<comment type="subunit">
    <text evidence="9">Forms a cyclic heterotetrameric complex composed of two molecules of XerC and two molecules of XerD.</text>
</comment>
<dbReference type="EMBL" id="PEBI01000004">
    <property type="protein sequence ID" value="PJM72802.1"/>
    <property type="molecule type" value="Genomic_DNA"/>
</dbReference>
<dbReference type="Pfam" id="PF02899">
    <property type="entry name" value="Phage_int_SAM_1"/>
    <property type="match status" value="1"/>
</dbReference>
<dbReference type="Gene3D" id="1.10.443.10">
    <property type="entry name" value="Intergrase catalytic core"/>
    <property type="match status" value="1"/>
</dbReference>
<keyword evidence="3 9" id="KW-0132">Cell division</keyword>
<dbReference type="GO" id="GO:0003677">
    <property type="term" value="F:DNA binding"/>
    <property type="evidence" value="ECO:0007669"/>
    <property type="project" value="UniProtKB-UniRule"/>
</dbReference>
<keyword evidence="8 9" id="KW-0131">Cell cycle</keyword>
<keyword evidence="7 9" id="KW-0233">DNA recombination</keyword>
<evidence type="ECO:0000256" key="3">
    <source>
        <dbReference type="ARBA" id="ARBA00022618"/>
    </source>
</evidence>
<accession>A0A2M9H7L9</accession>
<dbReference type="OrthoDB" id="9801717at2"/>
<evidence type="ECO:0000256" key="8">
    <source>
        <dbReference type="ARBA" id="ARBA00023306"/>
    </source>
</evidence>
<evidence type="ECO:0000256" key="7">
    <source>
        <dbReference type="ARBA" id="ARBA00023172"/>
    </source>
</evidence>
<dbReference type="AlphaFoldDB" id="A0A2M9H7L9"/>
<dbReference type="HAMAP" id="MF_01808">
    <property type="entry name" value="Recomb_XerC_XerD"/>
    <property type="match status" value="1"/>
</dbReference>
<keyword evidence="5 9" id="KW-0229">DNA integration</keyword>
<evidence type="ECO:0000256" key="10">
    <source>
        <dbReference type="SAM" id="MobiDB-lite"/>
    </source>
</evidence>
<dbReference type="InterPro" id="IPR050090">
    <property type="entry name" value="Tyrosine_recombinase_XerCD"/>
</dbReference>
<dbReference type="PROSITE" id="PS51898">
    <property type="entry name" value="TYR_RECOMBINASE"/>
    <property type="match status" value="1"/>
</dbReference>
<reference evidence="13 14" key="1">
    <citation type="submission" date="2017-10" db="EMBL/GenBank/DDBJ databases">
        <title>Draft genome sequences of strains TRE 1, TRE 9, TRE H and TRI 7, isolated from tamarins, belonging to four potential novel Bifidobacterium species.</title>
        <authorList>
            <person name="Mattarelli P."/>
            <person name="Modesto M."/>
            <person name="Puglisi E."/>
            <person name="Morelli L."/>
            <person name="Spezio C."/>
            <person name="Bonetti A."/>
            <person name="Sandri C."/>
        </authorList>
    </citation>
    <scope>NUCLEOTIDE SEQUENCE [LARGE SCALE GENOMIC DNA]</scope>
    <source>
        <strain evidence="14">TRE1</strain>
    </source>
</reference>
<protein>
    <recommendedName>
        <fullName evidence="9">Tyrosine recombinase XerC</fullName>
    </recommendedName>
</protein>
<feature type="active site" evidence="9">
    <location>
        <position position="273"/>
    </location>
</feature>
<dbReference type="PANTHER" id="PTHR30349">
    <property type="entry name" value="PHAGE INTEGRASE-RELATED"/>
    <property type="match status" value="1"/>
</dbReference>
<gene>
    <name evidence="9" type="primary">xerC</name>
    <name evidence="13" type="ORF">CS006_08510</name>
</gene>
<dbReference type="InterPro" id="IPR010998">
    <property type="entry name" value="Integrase_recombinase_N"/>
</dbReference>
<sequence>MGFESAADAFLRYLSVNRGLSANTVRSYASDLKECFASLRSHGVDAPGDVTVDALRLWMASSSRDHARSSMARKVVSVRAFFAYAYEHGVTDSDPAAGLKTPKIPSTLPTVLSEAQAERMMDRADAGAGEGGSGSRPVPTEAAKRHGDGEKARAIGMRDAAIVELLYATGIRISELVGIDVGDVDFSARTVRVLGKGGKQRVVPFGAPAARALGQWMERGRRVVLRSATNGGDGQAVFLGSRGGRLDPRQARRVVHRAAAAAGVPDIGPHSLRHSAATHMLDGGADLREVQEMLGHSSLQTTQRYTHVSIEQLTKRYEQAFPRA</sequence>
<dbReference type="GO" id="GO:0051301">
    <property type="term" value="P:cell division"/>
    <property type="evidence" value="ECO:0007669"/>
    <property type="project" value="UniProtKB-KW"/>
</dbReference>
<feature type="active site" evidence="9">
    <location>
        <position position="172"/>
    </location>
</feature>
<dbReference type="PROSITE" id="PS51900">
    <property type="entry name" value="CB"/>
    <property type="match status" value="1"/>
</dbReference>
<dbReference type="CDD" id="cd00798">
    <property type="entry name" value="INT_XerDC_C"/>
    <property type="match status" value="1"/>
</dbReference>
<dbReference type="InterPro" id="IPR013762">
    <property type="entry name" value="Integrase-like_cat_sf"/>
</dbReference>
<name>A0A2M9H7L9_9BIFI</name>
<evidence type="ECO:0000256" key="9">
    <source>
        <dbReference type="HAMAP-Rule" id="MF_01808"/>
    </source>
</evidence>
<dbReference type="GO" id="GO:0007059">
    <property type="term" value="P:chromosome segregation"/>
    <property type="evidence" value="ECO:0007669"/>
    <property type="project" value="UniProtKB-UniRule"/>
</dbReference>
<evidence type="ECO:0000256" key="5">
    <source>
        <dbReference type="ARBA" id="ARBA00022908"/>
    </source>
</evidence>
<evidence type="ECO:0000256" key="4">
    <source>
        <dbReference type="ARBA" id="ARBA00022829"/>
    </source>
</evidence>
<evidence type="ECO:0000256" key="6">
    <source>
        <dbReference type="ARBA" id="ARBA00023125"/>
    </source>
</evidence>
<feature type="active site" evidence="9">
    <location>
        <position position="196"/>
    </location>
</feature>
<comment type="function">
    <text evidence="9">Site-specific tyrosine recombinase, which acts by catalyzing the cutting and rejoining of the recombining DNA molecules. The XerC-XerD complex is essential to convert dimers of the bacterial chromosome into monomers to permit their segregation at cell division. It also contributes to the segregational stability of plasmids.</text>
</comment>
<feature type="active site" description="O-(3'-phospho-DNA)-tyrosine intermediate" evidence="9">
    <location>
        <position position="305"/>
    </location>
</feature>
<dbReference type="InterPro" id="IPR004107">
    <property type="entry name" value="Integrase_SAM-like_N"/>
</dbReference>
<evidence type="ECO:0000259" key="11">
    <source>
        <dbReference type="PROSITE" id="PS51898"/>
    </source>
</evidence>
<feature type="active site" evidence="9">
    <location>
        <position position="296"/>
    </location>
</feature>
<feature type="active site" evidence="9">
    <location>
        <position position="270"/>
    </location>
</feature>
<comment type="caution">
    <text evidence="13">The sequence shown here is derived from an EMBL/GenBank/DDBJ whole genome shotgun (WGS) entry which is preliminary data.</text>
</comment>
<keyword evidence="14" id="KW-1185">Reference proteome</keyword>
<proteinExistence type="inferred from homology"/>
<dbReference type="InterPro" id="IPR023009">
    <property type="entry name" value="Tyrosine_recombinase_XerC/XerD"/>
</dbReference>
<dbReference type="Gene3D" id="1.10.150.130">
    <property type="match status" value="1"/>
</dbReference>
<dbReference type="InterPro" id="IPR044068">
    <property type="entry name" value="CB"/>
</dbReference>
<dbReference type="Pfam" id="PF00589">
    <property type="entry name" value="Phage_integrase"/>
    <property type="match status" value="1"/>
</dbReference>
<evidence type="ECO:0000313" key="13">
    <source>
        <dbReference type="EMBL" id="PJM72802.1"/>
    </source>
</evidence>
<dbReference type="InterPro" id="IPR011010">
    <property type="entry name" value="DNA_brk_join_enz"/>
</dbReference>
<dbReference type="RefSeq" id="WP_100511588.1">
    <property type="nucleotide sequence ID" value="NZ_PEBI01000004.1"/>
</dbReference>
<dbReference type="GO" id="GO:0009037">
    <property type="term" value="F:tyrosine-based site-specific recombinase activity"/>
    <property type="evidence" value="ECO:0007669"/>
    <property type="project" value="UniProtKB-UniRule"/>
</dbReference>
<evidence type="ECO:0000256" key="2">
    <source>
        <dbReference type="ARBA" id="ARBA00022490"/>
    </source>
</evidence>
<feature type="domain" description="Tyr recombinase" evidence="11">
    <location>
        <begin position="107"/>
        <end position="318"/>
    </location>
</feature>